<dbReference type="Proteomes" id="UP000617402">
    <property type="component" value="Unassembled WGS sequence"/>
</dbReference>
<keyword evidence="2" id="KW-1185">Reference proteome</keyword>
<proteinExistence type="predicted"/>
<gene>
    <name evidence="1" type="ORF">H1S01_19640</name>
</gene>
<reference evidence="1 2" key="1">
    <citation type="submission" date="2020-07" db="EMBL/GenBank/DDBJ databases">
        <title>Draft whole-genome sequence of Heliobacterium chlorum DSM 3682, type strain.</title>
        <authorList>
            <person name="Kyndt J.A."/>
            <person name="Meyer T.E."/>
            <person name="Imhoff J.F."/>
        </authorList>
    </citation>
    <scope>NUCLEOTIDE SEQUENCE [LARGE SCALE GENOMIC DNA]</scope>
    <source>
        <strain evidence="1 2">DSM 3682</strain>
    </source>
</reference>
<evidence type="ECO:0000313" key="1">
    <source>
        <dbReference type="EMBL" id="MBC9786657.1"/>
    </source>
</evidence>
<evidence type="ECO:0000313" key="2">
    <source>
        <dbReference type="Proteomes" id="UP000617402"/>
    </source>
</evidence>
<organism evidence="1 2">
    <name type="scientific">Heliobacterium chlorum</name>
    <dbReference type="NCBI Taxonomy" id="2698"/>
    <lineage>
        <taxon>Bacteria</taxon>
        <taxon>Bacillati</taxon>
        <taxon>Bacillota</taxon>
        <taxon>Clostridia</taxon>
        <taxon>Eubacteriales</taxon>
        <taxon>Heliobacteriaceae</taxon>
        <taxon>Heliobacterium</taxon>
    </lineage>
</organism>
<sequence>MKIYRYSLEENVFTTLKNVYEEVIPKDILNGGHFYWLVNMEIDRESKYRETCEFYIDSIHYISFQLKKCNEVLKKIQKALKPYNLYLTIKKNQFLFFEGGLNDTQFNLIAKNTLMQILLHNRSITEKRKFYFATMKNLWQSEVAFFRNMYTNKLDYSLDDSILKRGLTLENILILEDKEVVTCMLEENYKELIEMIEYLEDVKDINYLEEDKEEKLLVQNYENIPQIKMKNNKIDRINKIKNILDLLLKTKERQNELWKPVKV</sequence>
<name>A0ABR7T8N3_HELCL</name>
<accession>A0ABR7T8N3</accession>
<dbReference type="RefSeq" id="WP_188042077.1">
    <property type="nucleotide sequence ID" value="NZ_JACVHF010000062.1"/>
</dbReference>
<dbReference type="EMBL" id="JACVHF010000062">
    <property type="protein sequence ID" value="MBC9786657.1"/>
    <property type="molecule type" value="Genomic_DNA"/>
</dbReference>
<comment type="caution">
    <text evidence="1">The sequence shown here is derived from an EMBL/GenBank/DDBJ whole genome shotgun (WGS) entry which is preliminary data.</text>
</comment>
<protein>
    <submittedName>
        <fullName evidence="1">Uncharacterized protein</fullName>
    </submittedName>
</protein>